<dbReference type="EMBL" id="AOHC02000037">
    <property type="protein sequence ID" value="EMY77223.1"/>
    <property type="molecule type" value="Genomic_DNA"/>
</dbReference>
<comment type="caution">
    <text evidence="1">The sequence shown here is derived from an EMBL/GenBank/DDBJ whole genome shotgun (WGS) entry which is preliminary data.</text>
</comment>
<evidence type="ECO:0000313" key="2">
    <source>
        <dbReference type="Proteomes" id="UP000012313"/>
    </source>
</evidence>
<accession>N1WN38</accession>
<evidence type="ECO:0008006" key="3">
    <source>
        <dbReference type="Google" id="ProtNLM"/>
    </source>
</evidence>
<keyword evidence="2" id="KW-1185">Reference proteome</keyword>
<protein>
    <recommendedName>
        <fullName evidence="3">LIC_13355 family lipoprotein</fullName>
    </recommendedName>
</protein>
<gene>
    <name evidence="1" type="ORF">LEP1GSC060_3095</name>
</gene>
<dbReference type="Proteomes" id="UP000012313">
    <property type="component" value="Unassembled WGS sequence"/>
</dbReference>
<proteinExistence type="predicted"/>
<sequence length="326" mass="35324">MSELLQDWRKNNQVFSFNKNNIIFSKILTHTKYAFALPGKGVYNDLRKLSKGIVFLYIIFLPFCNPTQKDDTLTLMLLLQASNNSSRQGTCPSTPLPSQYLLANTVVSAPGNNPSVTFKDANKSINGVCGGGQNQGGVDVFTLDASGAGSVLTLSWAGKSVINGPGIDFIVFENPFQYTSSNFFVEPIIVEVSQDNVNYCGFNPQYTGAASPASLFRTDWIRMAGLTPVLWNMTTNQLSVTDIFLNPSAEGYMGISGGDGFDLDNLSDSNIFNTGCNLMIANDLIANGFKYIRLVNAKTKPGFPSPQNSYDGGPDIDGVIAKQLNP</sequence>
<evidence type="ECO:0000313" key="1">
    <source>
        <dbReference type="EMBL" id="EMY77223.1"/>
    </source>
</evidence>
<name>N1WN38_9LEPT</name>
<dbReference type="NCBIfam" id="NF033170">
    <property type="entry name" value="lipo_LIC13355"/>
    <property type="match status" value="1"/>
</dbReference>
<dbReference type="STRING" id="1218598.LEP1GSC060_3095"/>
<reference evidence="1" key="1">
    <citation type="submission" date="2013-03" db="EMBL/GenBank/DDBJ databases">
        <authorList>
            <person name="Harkins D.M."/>
            <person name="Durkin A.S."/>
            <person name="Brinkac L.M."/>
            <person name="Haft D.H."/>
            <person name="Selengut J.D."/>
            <person name="Sanka R."/>
            <person name="DePew J."/>
            <person name="Purushe J."/>
            <person name="Hartskeerl R.A."/>
            <person name="Ahmed A."/>
            <person name="van der Linden H."/>
            <person name="Goris M.G.A."/>
            <person name="Vinetz J.M."/>
            <person name="Sutton G.G."/>
            <person name="Nierman W.C."/>
            <person name="Fouts D.E."/>
        </authorList>
    </citation>
    <scope>NUCLEOTIDE SEQUENCE [LARGE SCALE GENOMIC DNA]</scope>
    <source>
        <strain evidence="1">ICFT</strain>
    </source>
</reference>
<dbReference type="AlphaFoldDB" id="N1WN38"/>
<organism evidence="1 2">
    <name type="scientific">Leptospira weilii serovar Ranarum str. ICFT</name>
    <dbReference type="NCBI Taxonomy" id="1218598"/>
    <lineage>
        <taxon>Bacteria</taxon>
        <taxon>Pseudomonadati</taxon>
        <taxon>Spirochaetota</taxon>
        <taxon>Spirochaetia</taxon>
        <taxon>Leptospirales</taxon>
        <taxon>Leptospiraceae</taxon>
        <taxon>Leptospira</taxon>
    </lineage>
</organism>